<keyword evidence="3" id="KW-1133">Transmembrane helix</keyword>
<feature type="coiled-coil region" evidence="1">
    <location>
        <begin position="149"/>
        <end position="209"/>
    </location>
</feature>
<feature type="compositionally biased region" description="Polar residues" evidence="2">
    <location>
        <begin position="70"/>
        <end position="85"/>
    </location>
</feature>
<dbReference type="InterPro" id="IPR007470">
    <property type="entry name" value="HemX"/>
</dbReference>
<feature type="compositionally biased region" description="Low complexity" evidence="2">
    <location>
        <begin position="13"/>
        <end position="27"/>
    </location>
</feature>
<feature type="compositionally biased region" description="Low complexity" evidence="2">
    <location>
        <begin position="44"/>
        <end position="65"/>
    </location>
</feature>
<feature type="transmembrane region" description="Helical" evidence="3">
    <location>
        <begin position="90"/>
        <end position="109"/>
    </location>
</feature>
<dbReference type="EMBL" id="UOFO01000002">
    <property type="protein sequence ID" value="VAW83156.1"/>
    <property type="molecule type" value="Genomic_DNA"/>
</dbReference>
<keyword evidence="3" id="KW-0472">Membrane</keyword>
<dbReference type="Pfam" id="PF04375">
    <property type="entry name" value="HemX"/>
    <property type="match status" value="1"/>
</dbReference>
<dbReference type="AlphaFoldDB" id="A0A3B0ZRC5"/>
<keyword evidence="3" id="KW-0812">Transmembrane</keyword>
<reference evidence="4" key="1">
    <citation type="submission" date="2018-06" db="EMBL/GenBank/DDBJ databases">
        <authorList>
            <person name="Zhirakovskaya E."/>
        </authorList>
    </citation>
    <scope>NUCLEOTIDE SEQUENCE</scope>
</reference>
<organism evidence="4">
    <name type="scientific">hydrothermal vent metagenome</name>
    <dbReference type="NCBI Taxonomy" id="652676"/>
    <lineage>
        <taxon>unclassified sequences</taxon>
        <taxon>metagenomes</taxon>
        <taxon>ecological metagenomes</taxon>
    </lineage>
</organism>
<accession>A0A3B0ZRC5</accession>
<evidence type="ECO:0008006" key="5">
    <source>
        <dbReference type="Google" id="ProtNLM"/>
    </source>
</evidence>
<evidence type="ECO:0000256" key="2">
    <source>
        <dbReference type="SAM" id="MobiDB-lite"/>
    </source>
</evidence>
<evidence type="ECO:0000256" key="3">
    <source>
        <dbReference type="SAM" id="Phobius"/>
    </source>
</evidence>
<evidence type="ECO:0000256" key="1">
    <source>
        <dbReference type="SAM" id="Coils"/>
    </source>
</evidence>
<feature type="compositionally biased region" description="Polar residues" evidence="2">
    <location>
        <begin position="28"/>
        <end position="43"/>
    </location>
</feature>
<protein>
    <recommendedName>
        <fullName evidence="5">Homolog of E. coli HemX protein</fullName>
    </recommendedName>
</protein>
<sequence length="534" mass="56932">MNDKSTPEETKPTDSTTPKATSASSSKVPESTSTKNVVHSESGTPKAASKATAKPTSSSAAIAAPKRPDNNNTAQTSVNTSSSSRGGNGLATAAIVLALVSVAGGYMLWSELANVQRELAGFTGLDKSELDRMQTTLDQNSKNRTGKAAAELKTLISEAQRGLESEMQQSISSATDASSALSSELQKSLAQLENNINNIANNIKQQDAKTAALVAATRGQLQNDFHQATAQTNGSLAELKGSFGELKQQVQNQLDSTITDLDARLKSAEKEQTGLQLTVERSAQELAQAVGKNRADWALNEVEHILSIANNQVLLERSPLKAVTSLRTADQRLQRIKDPLLAKIRDAISTDIAALENVKTLDLHSTSLTINRLAGEAGKLRNTITRATPAAEALALAPDEASIEEEGIASTSFLAIKGFASAAWQGLSAGVTIADDGEIIAPLLPPEHAFFLQQNLQLKLESARLALVRQDDTTFHSSITAAKDWTQRYFDAEDATTQQFIKDLNSLDALKLDPTLPDISSSLTVLREIKPSLL</sequence>
<gene>
    <name evidence="4" type="ORF">MNBD_GAMMA16-451</name>
</gene>
<proteinExistence type="predicted"/>
<dbReference type="PANTHER" id="PTHR38043:SF1">
    <property type="entry name" value="PROTEIN HEMX"/>
    <property type="match status" value="1"/>
</dbReference>
<feature type="region of interest" description="Disordered" evidence="2">
    <location>
        <begin position="1"/>
        <end position="87"/>
    </location>
</feature>
<dbReference type="PANTHER" id="PTHR38043">
    <property type="entry name" value="PROTEIN HEMX"/>
    <property type="match status" value="1"/>
</dbReference>
<evidence type="ECO:0000313" key="4">
    <source>
        <dbReference type="EMBL" id="VAW83156.1"/>
    </source>
</evidence>
<name>A0A3B0ZRC5_9ZZZZ</name>
<keyword evidence="1" id="KW-0175">Coiled coil</keyword>
<feature type="compositionally biased region" description="Basic and acidic residues" evidence="2">
    <location>
        <begin position="1"/>
        <end position="12"/>
    </location>
</feature>